<dbReference type="PANTHER" id="PTHR47241">
    <property type="entry name" value="FINGER PROTEIN, PUTATIVE-RELATED"/>
    <property type="match status" value="1"/>
</dbReference>
<organism evidence="1 2">
    <name type="scientific">Myotis davidii</name>
    <name type="common">David's myotis</name>
    <dbReference type="NCBI Taxonomy" id="225400"/>
    <lineage>
        <taxon>Eukaryota</taxon>
        <taxon>Metazoa</taxon>
        <taxon>Chordata</taxon>
        <taxon>Craniata</taxon>
        <taxon>Vertebrata</taxon>
        <taxon>Euteleostomi</taxon>
        <taxon>Mammalia</taxon>
        <taxon>Eutheria</taxon>
        <taxon>Laurasiatheria</taxon>
        <taxon>Chiroptera</taxon>
        <taxon>Yangochiroptera</taxon>
        <taxon>Vespertilionidae</taxon>
        <taxon>Myotis</taxon>
    </lineage>
</organism>
<evidence type="ECO:0000313" key="1">
    <source>
        <dbReference type="EMBL" id="ELK35182.1"/>
    </source>
</evidence>
<dbReference type="EMBL" id="KB102548">
    <property type="protein sequence ID" value="ELK35182.1"/>
    <property type="molecule type" value="Genomic_DNA"/>
</dbReference>
<name>L5MA31_MYODS</name>
<dbReference type="AlphaFoldDB" id="L5MA31"/>
<accession>L5MA31</accession>
<gene>
    <name evidence="1" type="ORF">MDA_GLEAN10022089</name>
</gene>
<keyword evidence="2" id="KW-1185">Reference proteome</keyword>
<dbReference type="GO" id="GO:0006357">
    <property type="term" value="P:regulation of transcription by RNA polymerase II"/>
    <property type="evidence" value="ECO:0007669"/>
    <property type="project" value="TreeGrafter"/>
</dbReference>
<proteinExistence type="predicted"/>
<dbReference type="InterPro" id="IPR052865">
    <property type="entry name" value="Zinc_finger_BED"/>
</dbReference>
<evidence type="ECO:0000313" key="2">
    <source>
        <dbReference type="Proteomes" id="UP000010556"/>
    </source>
</evidence>
<reference evidence="2" key="1">
    <citation type="journal article" date="2013" name="Science">
        <title>Comparative analysis of bat genomes provides insight into the evolution of flight and immunity.</title>
        <authorList>
            <person name="Zhang G."/>
            <person name="Cowled C."/>
            <person name="Shi Z."/>
            <person name="Huang Z."/>
            <person name="Bishop-Lilly K.A."/>
            <person name="Fang X."/>
            <person name="Wynne J.W."/>
            <person name="Xiong Z."/>
            <person name="Baker M.L."/>
            <person name="Zhao W."/>
            <person name="Tachedjian M."/>
            <person name="Zhu Y."/>
            <person name="Zhou P."/>
            <person name="Jiang X."/>
            <person name="Ng J."/>
            <person name="Yang L."/>
            <person name="Wu L."/>
            <person name="Xiao J."/>
            <person name="Feng Y."/>
            <person name="Chen Y."/>
            <person name="Sun X."/>
            <person name="Zhang Y."/>
            <person name="Marsh G.A."/>
            <person name="Crameri G."/>
            <person name="Broder C.C."/>
            <person name="Frey K.G."/>
            <person name="Wang L.F."/>
            <person name="Wang J."/>
        </authorList>
    </citation>
    <scope>NUCLEOTIDE SEQUENCE [LARGE SCALE GENOMIC DNA]</scope>
</reference>
<protein>
    <submittedName>
        <fullName evidence="1">Uncharacterized protein</fullName>
    </submittedName>
</protein>
<sequence>MTQVDPCYYLPSPSSDKALPLLREAMGDQVLREMQWTEGSHIHLALSPAAQEVVLEDSVAITAHCGG</sequence>
<dbReference type="PANTHER" id="PTHR47241:SF3">
    <property type="entry name" value="HAT C-TERMINAL DIMERISATION DOMAIN-CONTAINING PROTEIN"/>
    <property type="match status" value="1"/>
</dbReference>
<dbReference type="Proteomes" id="UP000010556">
    <property type="component" value="Unassembled WGS sequence"/>
</dbReference>